<dbReference type="Proteomes" id="UP001178507">
    <property type="component" value="Unassembled WGS sequence"/>
</dbReference>
<accession>A0AA36I3K1</accession>
<dbReference type="GO" id="GO:0005509">
    <property type="term" value="F:calcium ion binding"/>
    <property type="evidence" value="ECO:0007669"/>
    <property type="project" value="InterPro"/>
</dbReference>
<dbReference type="InterPro" id="IPR002048">
    <property type="entry name" value="EF_hand_dom"/>
</dbReference>
<feature type="compositionally biased region" description="Basic and acidic residues" evidence="2">
    <location>
        <begin position="261"/>
        <end position="276"/>
    </location>
</feature>
<evidence type="ECO:0000313" key="4">
    <source>
        <dbReference type="EMBL" id="CAJ1380107.1"/>
    </source>
</evidence>
<keyword evidence="5" id="KW-1185">Reference proteome</keyword>
<dbReference type="PROSITE" id="PS50222">
    <property type="entry name" value="EF_HAND_2"/>
    <property type="match status" value="1"/>
</dbReference>
<gene>
    <name evidence="4" type="ORF">EVOR1521_LOCUS8149</name>
</gene>
<dbReference type="InterPro" id="IPR011992">
    <property type="entry name" value="EF-hand-dom_pair"/>
</dbReference>
<organism evidence="4 5">
    <name type="scientific">Effrenium voratum</name>
    <dbReference type="NCBI Taxonomy" id="2562239"/>
    <lineage>
        <taxon>Eukaryota</taxon>
        <taxon>Sar</taxon>
        <taxon>Alveolata</taxon>
        <taxon>Dinophyceae</taxon>
        <taxon>Suessiales</taxon>
        <taxon>Symbiodiniaceae</taxon>
        <taxon>Effrenium</taxon>
    </lineage>
</organism>
<name>A0AA36I3K1_9DINO</name>
<dbReference type="Pfam" id="PF13499">
    <property type="entry name" value="EF-hand_7"/>
    <property type="match status" value="1"/>
</dbReference>
<dbReference type="EMBL" id="CAUJNA010000683">
    <property type="protein sequence ID" value="CAJ1380107.1"/>
    <property type="molecule type" value="Genomic_DNA"/>
</dbReference>
<sequence>VVDTFAETRERDMVNKAVEMDQDLEDDQRFLQRVFDRIDVNMDGRLTLEELMEGARKDPELQSRLRVMDIDEVDLEQLFEMLDTCHEGSVDTDTLVTPLSRWVHDSKTAARFIKYNVARTMMQQEELYDFSRQHFNFLATRVEYLSLVLDKLTTQPPAAPAQDAQLEMTPMMTATDSAVETPRPSTIPWVSVLVEEAQAVALKAKEETAAVALRAAIDNLEDWVRQTSSPPGEESNIHHTDRDPLRMSLILVENALQDQLKTQKPDDGRCLAERARLRGASRKNTSQQMPTQGMREKEQ</sequence>
<dbReference type="InterPro" id="IPR018247">
    <property type="entry name" value="EF_Hand_1_Ca_BS"/>
</dbReference>
<feature type="compositionally biased region" description="Polar residues" evidence="2">
    <location>
        <begin position="282"/>
        <end position="291"/>
    </location>
</feature>
<protein>
    <recommendedName>
        <fullName evidence="3">EF-hand domain-containing protein</fullName>
    </recommendedName>
</protein>
<evidence type="ECO:0000259" key="3">
    <source>
        <dbReference type="PROSITE" id="PS50222"/>
    </source>
</evidence>
<dbReference type="Gene3D" id="1.10.238.10">
    <property type="entry name" value="EF-hand"/>
    <property type="match status" value="1"/>
</dbReference>
<feature type="non-terminal residue" evidence="4">
    <location>
        <position position="299"/>
    </location>
</feature>
<dbReference type="SUPFAM" id="SSF47473">
    <property type="entry name" value="EF-hand"/>
    <property type="match status" value="1"/>
</dbReference>
<evidence type="ECO:0000256" key="1">
    <source>
        <dbReference type="ARBA" id="ARBA00022837"/>
    </source>
</evidence>
<feature type="domain" description="EF-hand" evidence="3">
    <location>
        <begin position="26"/>
        <end position="61"/>
    </location>
</feature>
<proteinExistence type="predicted"/>
<reference evidence="4" key="1">
    <citation type="submission" date="2023-08" db="EMBL/GenBank/DDBJ databases">
        <authorList>
            <person name="Chen Y."/>
            <person name="Shah S."/>
            <person name="Dougan E. K."/>
            <person name="Thang M."/>
            <person name="Chan C."/>
        </authorList>
    </citation>
    <scope>NUCLEOTIDE SEQUENCE</scope>
</reference>
<evidence type="ECO:0000313" key="5">
    <source>
        <dbReference type="Proteomes" id="UP001178507"/>
    </source>
</evidence>
<dbReference type="PROSITE" id="PS00018">
    <property type="entry name" value="EF_HAND_1"/>
    <property type="match status" value="1"/>
</dbReference>
<comment type="caution">
    <text evidence="4">The sequence shown here is derived from an EMBL/GenBank/DDBJ whole genome shotgun (WGS) entry which is preliminary data.</text>
</comment>
<feature type="region of interest" description="Disordered" evidence="2">
    <location>
        <begin position="259"/>
        <end position="299"/>
    </location>
</feature>
<dbReference type="AlphaFoldDB" id="A0AA36I3K1"/>
<evidence type="ECO:0000256" key="2">
    <source>
        <dbReference type="SAM" id="MobiDB-lite"/>
    </source>
</evidence>
<keyword evidence="1" id="KW-0106">Calcium</keyword>